<comment type="similarity">
    <text evidence="2">Belongs to the nicotinamide ribonucleoside (NR) uptake permease (TC 4.B.1) family.</text>
</comment>
<keyword evidence="7 8" id="KW-0472">Membrane</keyword>
<dbReference type="NCBIfam" id="TIGR01528">
    <property type="entry name" value="NMN_trans_PnuC"/>
    <property type="match status" value="1"/>
</dbReference>
<evidence type="ECO:0000256" key="1">
    <source>
        <dbReference type="ARBA" id="ARBA00004651"/>
    </source>
</evidence>
<feature type="transmembrane region" description="Helical" evidence="8">
    <location>
        <begin position="122"/>
        <end position="146"/>
    </location>
</feature>
<gene>
    <name evidence="9" type="ORF">JOC31_001814</name>
</gene>
<evidence type="ECO:0000256" key="3">
    <source>
        <dbReference type="ARBA" id="ARBA00022448"/>
    </source>
</evidence>
<accession>A0ABS2PPU1</accession>
<keyword evidence="3" id="KW-0813">Transport</keyword>
<sequence length="265" mass="31143">MFEQFIRKQKNTFQQTVEGYHYMALKAKDLGFSEVCRLIWKDLFANRSLFEWIYLIVLSSIPLVLEVTLDTKQHDWLGLIASWTGIVCVIFVNEGRVSNYFFGLINSLIYLYLCLTAKGGAFYGEVFTTVYFTIMQPIGLFLWLNASRFKQEEQQFVVRSLDAKGWIKNLVLTLVTWLFMGYAYQSIGSNRPFRDSITDGTNVTGQLLMSGYYWEQWLFWIATNVFSIYLWWGTSIHMQGMYWVYLLNSCYGWYTWSKEAKKLAS</sequence>
<evidence type="ECO:0000313" key="10">
    <source>
        <dbReference type="Proteomes" id="UP000809081"/>
    </source>
</evidence>
<evidence type="ECO:0000313" key="9">
    <source>
        <dbReference type="EMBL" id="MBM7636985.1"/>
    </source>
</evidence>
<comment type="caution">
    <text evidence="9">The sequence shown here is derived from an EMBL/GenBank/DDBJ whole genome shotgun (WGS) entry which is preliminary data.</text>
</comment>
<organism evidence="9 10">
    <name type="scientific">Streptococcus saliviloxodontae</name>
    <dbReference type="NCBI Taxonomy" id="1349416"/>
    <lineage>
        <taxon>Bacteria</taxon>
        <taxon>Bacillati</taxon>
        <taxon>Bacillota</taxon>
        <taxon>Bacilli</taxon>
        <taxon>Lactobacillales</taxon>
        <taxon>Streptococcaceae</taxon>
        <taxon>Streptococcus</taxon>
    </lineage>
</organism>
<feature type="transmembrane region" description="Helical" evidence="8">
    <location>
        <begin position="76"/>
        <end position="92"/>
    </location>
</feature>
<dbReference type="PANTHER" id="PTHR36122">
    <property type="entry name" value="NICOTINAMIDE RIBOSIDE TRANSPORTER PNUC"/>
    <property type="match status" value="1"/>
</dbReference>
<keyword evidence="4" id="KW-1003">Cell membrane</keyword>
<evidence type="ECO:0000256" key="5">
    <source>
        <dbReference type="ARBA" id="ARBA00022692"/>
    </source>
</evidence>
<feature type="transmembrane region" description="Helical" evidence="8">
    <location>
        <begin position="217"/>
        <end position="234"/>
    </location>
</feature>
<feature type="transmembrane region" description="Helical" evidence="8">
    <location>
        <begin position="166"/>
        <end position="184"/>
    </location>
</feature>
<dbReference type="Proteomes" id="UP000809081">
    <property type="component" value="Unassembled WGS sequence"/>
</dbReference>
<evidence type="ECO:0000256" key="7">
    <source>
        <dbReference type="ARBA" id="ARBA00023136"/>
    </source>
</evidence>
<proteinExistence type="inferred from homology"/>
<reference evidence="9 10" key="1">
    <citation type="submission" date="2021-01" db="EMBL/GenBank/DDBJ databases">
        <title>Genomic Encyclopedia of Type Strains, Phase IV (KMG-IV): sequencing the most valuable type-strain genomes for metagenomic binning, comparative biology and taxonomic classification.</title>
        <authorList>
            <person name="Goeker M."/>
        </authorList>
    </citation>
    <scope>NUCLEOTIDE SEQUENCE [LARGE SCALE GENOMIC DNA]</scope>
    <source>
        <strain evidence="9 10">DSM 27513</strain>
    </source>
</reference>
<evidence type="ECO:0000256" key="6">
    <source>
        <dbReference type="ARBA" id="ARBA00022989"/>
    </source>
</evidence>
<feature type="transmembrane region" description="Helical" evidence="8">
    <location>
        <begin position="52"/>
        <end position="69"/>
    </location>
</feature>
<dbReference type="Pfam" id="PF04973">
    <property type="entry name" value="NMN_transporter"/>
    <property type="match status" value="1"/>
</dbReference>
<keyword evidence="5 8" id="KW-0812">Transmembrane</keyword>
<protein>
    <submittedName>
        <fullName evidence="9">Nicotinamide mononucleotide transporter</fullName>
    </submittedName>
</protein>
<name>A0ABS2PPU1_9STRE</name>
<dbReference type="RefSeq" id="WP_205017844.1">
    <property type="nucleotide sequence ID" value="NZ_JAFBEI010000047.1"/>
</dbReference>
<feature type="transmembrane region" description="Helical" evidence="8">
    <location>
        <begin position="98"/>
        <end position="115"/>
    </location>
</feature>
<keyword evidence="10" id="KW-1185">Reference proteome</keyword>
<evidence type="ECO:0000256" key="8">
    <source>
        <dbReference type="SAM" id="Phobius"/>
    </source>
</evidence>
<comment type="subcellular location">
    <subcellularLocation>
        <location evidence="1">Cell membrane</location>
        <topology evidence="1">Multi-pass membrane protein</topology>
    </subcellularLocation>
</comment>
<dbReference type="EMBL" id="JAFBEI010000047">
    <property type="protein sequence ID" value="MBM7636985.1"/>
    <property type="molecule type" value="Genomic_DNA"/>
</dbReference>
<evidence type="ECO:0000256" key="2">
    <source>
        <dbReference type="ARBA" id="ARBA00006669"/>
    </source>
</evidence>
<evidence type="ECO:0000256" key="4">
    <source>
        <dbReference type="ARBA" id="ARBA00022475"/>
    </source>
</evidence>
<keyword evidence="6 8" id="KW-1133">Transmembrane helix</keyword>
<dbReference type="InterPro" id="IPR006419">
    <property type="entry name" value="NMN_transpt_PnuC"/>
</dbReference>
<dbReference type="PANTHER" id="PTHR36122:SF2">
    <property type="entry name" value="NICOTINAMIDE RIBOSIDE TRANSPORTER PNUC"/>
    <property type="match status" value="1"/>
</dbReference>